<dbReference type="EMBL" id="RWGY01000026">
    <property type="protein sequence ID" value="TVU22790.1"/>
    <property type="molecule type" value="Genomic_DNA"/>
</dbReference>
<protein>
    <submittedName>
        <fullName evidence="1">Uncharacterized protein</fullName>
    </submittedName>
</protein>
<evidence type="ECO:0000313" key="2">
    <source>
        <dbReference type="Proteomes" id="UP000324897"/>
    </source>
</evidence>
<accession>A0A5J9UI04</accession>
<proteinExistence type="predicted"/>
<organism evidence="1 2">
    <name type="scientific">Eragrostis curvula</name>
    <name type="common">weeping love grass</name>
    <dbReference type="NCBI Taxonomy" id="38414"/>
    <lineage>
        <taxon>Eukaryota</taxon>
        <taxon>Viridiplantae</taxon>
        <taxon>Streptophyta</taxon>
        <taxon>Embryophyta</taxon>
        <taxon>Tracheophyta</taxon>
        <taxon>Spermatophyta</taxon>
        <taxon>Magnoliopsida</taxon>
        <taxon>Liliopsida</taxon>
        <taxon>Poales</taxon>
        <taxon>Poaceae</taxon>
        <taxon>PACMAD clade</taxon>
        <taxon>Chloridoideae</taxon>
        <taxon>Eragrostideae</taxon>
        <taxon>Eragrostidinae</taxon>
        <taxon>Eragrostis</taxon>
    </lineage>
</organism>
<evidence type="ECO:0000313" key="1">
    <source>
        <dbReference type="EMBL" id="TVU22790.1"/>
    </source>
</evidence>
<name>A0A5J9UI04_9POAL</name>
<reference evidence="1 2" key="1">
    <citation type="journal article" date="2019" name="Sci. Rep.">
        <title>A high-quality genome of Eragrostis curvula grass provides insights into Poaceae evolution and supports new strategies to enhance forage quality.</title>
        <authorList>
            <person name="Carballo J."/>
            <person name="Santos B.A.C.M."/>
            <person name="Zappacosta D."/>
            <person name="Garbus I."/>
            <person name="Selva J.P."/>
            <person name="Gallo C.A."/>
            <person name="Diaz A."/>
            <person name="Albertini E."/>
            <person name="Caccamo M."/>
            <person name="Echenique V."/>
        </authorList>
    </citation>
    <scope>NUCLEOTIDE SEQUENCE [LARGE SCALE GENOMIC DNA]</scope>
    <source>
        <strain evidence="2">cv. Victoria</strain>
        <tissue evidence="1">Leaf</tissue>
    </source>
</reference>
<keyword evidence="2" id="KW-1185">Reference proteome</keyword>
<dbReference type="Gramene" id="TVU22790">
    <property type="protein sequence ID" value="TVU22790"/>
    <property type="gene ID" value="EJB05_32508"/>
</dbReference>
<gene>
    <name evidence="1" type="ORF">EJB05_32508</name>
</gene>
<comment type="caution">
    <text evidence="1">The sequence shown here is derived from an EMBL/GenBank/DDBJ whole genome shotgun (WGS) entry which is preliminary data.</text>
</comment>
<sequence length="93" mass="10077">MAAIFVDPEHPPGTDYEPLPFATSPLRSASDRVRRASSWWLAFTELKLVTMDIQKKGRSGFSEMADGADIILCVATVSVFSGGQDDITLCVAI</sequence>
<dbReference type="Proteomes" id="UP000324897">
    <property type="component" value="Unassembled WGS sequence"/>
</dbReference>
<dbReference type="AlphaFoldDB" id="A0A5J9UI04"/>